<dbReference type="Pfam" id="PF01545">
    <property type="entry name" value="Cation_efflux"/>
    <property type="match status" value="1"/>
</dbReference>
<organism evidence="10">
    <name type="scientific">marine metagenome</name>
    <dbReference type="NCBI Taxonomy" id="408172"/>
    <lineage>
        <taxon>unclassified sequences</taxon>
        <taxon>metagenomes</taxon>
        <taxon>ecological metagenomes</taxon>
    </lineage>
</organism>
<feature type="transmembrane region" description="Helical" evidence="7">
    <location>
        <begin position="105"/>
        <end position="125"/>
    </location>
</feature>
<evidence type="ECO:0000313" key="10">
    <source>
        <dbReference type="EMBL" id="SVD27055.1"/>
    </source>
</evidence>
<protein>
    <submittedName>
        <fullName evidence="10">Uncharacterized protein</fullName>
    </submittedName>
</protein>
<dbReference type="Gene3D" id="1.20.1510.10">
    <property type="entry name" value="Cation efflux protein transmembrane domain"/>
    <property type="match status" value="1"/>
</dbReference>
<dbReference type="InterPro" id="IPR027469">
    <property type="entry name" value="Cation_efflux_TMD_sf"/>
</dbReference>
<feature type="domain" description="Cation efflux protein transmembrane" evidence="8">
    <location>
        <begin position="41"/>
        <end position="233"/>
    </location>
</feature>
<dbReference type="InterPro" id="IPR050291">
    <property type="entry name" value="CDF_Transporter"/>
</dbReference>
<dbReference type="InterPro" id="IPR027470">
    <property type="entry name" value="Cation_efflux_CTD"/>
</dbReference>
<dbReference type="PANTHER" id="PTHR43840">
    <property type="entry name" value="MITOCHONDRIAL METAL TRANSPORTER 1-RELATED"/>
    <property type="match status" value="1"/>
</dbReference>
<dbReference type="Pfam" id="PF16916">
    <property type="entry name" value="ZT_dimer"/>
    <property type="match status" value="1"/>
</dbReference>
<dbReference type="SUPFAM" id="SSF161111">
    <property type="entry name" value="Cation efflux protein transmembrane domain-like"/>
    <property type="match status" value="1"/>
</dbReference>
<evidence type="ECO:0000256" key="5">
    <source>
        <dbReference type="ARBA" id="ARBA00022989"/>
    </source>
</evidence>
<keyword evidence="4 7" id="KW-0812">Transmembrane</keyword>
<evidence type="ECO:0000256" key="6">
    <source>
        <dbReference type="ARBA" id="ARBA00023136"/>
    </source>
</evidence>
<accession>A0A382TZD1</accession>
<dbReference type="GO" id="GO:0015093">
    <property type="term" value="F:ferrous iron transmembrane transporter activity"/>
    <property type="evidence" value="ECO:0007669"/>
    <property type="project" value="TreeGrafter"/>
</dbReference>
<dbReference type="GO" id="GO:0006882">
    <property type="term" value="P:intracellular zinc ion homeostasis"/>
    <property type="evidence" value="ECO:0007669"/>
    <property type="project" value="TreeGrafter"/>
</dbReference>
<gene>
    <name evidence="10" type="ORF">METZ01_LOCUS379909</name>
</gene>
<dbReference type="AlphaFoldDB" id="A0A382TZD1"/>
<evidence type="ECO:0000256" key="1">
    <source>
        <dbReference type="ARBA" id="ARBA00004141"/>
    </source>
</evidence>
<feature type="transmembrane region" description="Helical" evidence="7">
    <location>
        <begin position="137"/>
        <end position="160"/>
    </location>
</feature>
<dbReference type="FunFam" id="1.20.1510.10:FF:000001">
    <property type="entry name" value="Ferrous-iron efflux pump FieF"/>
    <property type="match status" value="1"/>
</dbReference>
<dbReference type="GO" id="GO:0015086">
    <property type="term" value="F:cadmium ion transmembrane transporter activity"/>
    <property type="evidence" value="ECO:0007669"/>
    <property type="project" value="TreeGrafter"/>
</dbReference>
<evidence type="ECO:0000256" key="3">
    <source>
        <dbReference type="ARBA" id="ARBA00022475"/>
    </source>
</evidence>
<keyword evidence="2" id="KW-0813">Transport</keyword>
<dbReference type="InterPro" id="IPR058533">
    <property type="entry name" value="Cation_efflux_TM"/>
</dbReference>
<evidence type="ECO:0000256" key="7">
    <source>
        <dbReference type="SAM" id="Phobius"/>
    </source>
</evidence>
<dbReference type="InterPro" id="IPR036837">
    <property type="entry name" value="Cation_efflux_CTD_sf"/>
</dbReference>
<dbReference type="NCBIfam" id="TIGR01297">
    <property type="entry name" value="CDF"/>
    <property type="match status" value="1"/>
</dbReference>
<feature type="transmembrane region" description="Helical" evidence="7">
    <location>
        <begin position="72"/>
        <end position="93"/>
    </location>
</feature>
<dbReference type="GO" id="GO:0005886">
    <property type="term" value="C:plasma membrane"/>
    <property type="evidence" value="ECO:0007669"/>
    <property type="project" value="TreeGrafter"/>
</dbReference>
<keyword evidence="3" id="KW-1003">Cell membrane</keyword>
<dbReference type="SUPFAM" id="SSF160240">
    <property type="entry name" value="Cation efflux protein cytoplasmic domain-like"/>
    <property type="match status" value="1"/>
</dbReference>
<name>A0A382TZD1_9ZZZZ</name>
<dbReference type="PANTHER" id="PTHR43840:SF41">
    <property type="entry name" value="CATION-EFFLUX PUMP FIEF"/>
    <property type="match status" value="1"/>
</dbReference>
<reference evidence="10" key="1">
    <citation type="submission" date="2018-05" db="EMBL/GenBank/DDBJ databases">
        <authorList>
            <person name="Lanie J.A."/>
            <person name="Ng W.-L."/>
            <person name="Kazmierczak K.M."/>
            <person name="Andrzejewski T.M."/>
            <person name="Davidsen T.M."/>
            <person name="Wayne K.J."/>
            <person name="Tettelin H."/>
            <person name="Glass J.I."/>
            <person name="Rusch D."/>
            <person name="Podicherti R."/>
            <person name="Tsui H.-C.T."/>
            <person name="Winkler M.E."/>
        </authorList>
    </citation>
    <scope>NUCLEOTIDE SEQUENCE</scope>
</reference>
<dbReference type="GO" id="GO:0015341">
    <property type="term" value="F:zinc efflux antiporter activity"/>
    <property type="evidence" value="ECO:0007669"/>
    <property type="project" value="TreeGrafter"/>
</dbReference>
<feature type="transmembrane region" description="Helical" evidence="7">
    <location>
        <begin position="41"/>
        <end position="60"/>
    </location>
</feature>
<proteinExistence type="predicted"/>
<sequence length="289" mass="31553">MTTYVGAKGLNRTENSQKLQRVADQRTDISQVRLLRLATRAAVAVAVLLIIMKMAAWFLTDSVAILSSLMDSVLDVGASLVNMYAVAHALVPADREHRFGHGKAEALAGLAQSAFISGSALFLVAEAGQRLIEPQPIIRDGIGISVMVLSIFLTLGLVIFQRQVVKRTHSTAISADSMHYRGDILANLGVIVALVLAGNFGWIRADAIIALLVAAYILFGAWGIVKNALDQLMDRELPEAQRERIRDIAMAHEDVDDVHDLRTRSSGIQTFIQFHLELDQASVFQLVCQ</sequence>
<dbReference type="EMBL" id="UINC01140102">
    <property type="protein sequence ID" value="SVD27055.1"/>
    <property type="molecule type" value="Genomic_DNA"/>
</dbReference>
<feature type="non-terminal residue" evidence="10">
    <location>
        <position position="289"/>
    </location>
</feature>
<evidence type="ECO:0000259" key="8">
    <source>
        <dbReference type="Pfam" id="PF01545"/>
    </source>
</evidence>
<evidence type="ECO:0000256" key="4">
    <source>
        <dbReference type="ARBA" id="ARBA00022692"/>
    </source>
</evidence>
<keyword evidence="6 7" id="KW-0472">Membrane</keyword>
<feature type="transmembrane region" description="Helical" evidence="7">
    <location>
        <begin position="208"/>
        <end position="225"/>
    </location>
</feature>
<feature type="transmembrane region" description="Helical" evidence="7">
    <location>
        <begin position="184"/>
        <end position="202"/>
    </location>
</feature>
<dbReference type="InterPro" id="IPR002524">
    <property type="entry name" value="Cation_efflux"/>
</dbReference>
<feature type="domain" description="Cation efflux protein cytoplasmic" evidence="9">
    <location>
        <begin position="237"/>
        <end position="283"/>
    </location>
</feature>
<evidence type="ECO:0000259" key="9">
    <source>
        <dbReference type="Pfam" id="PF16916"/>
    </source>
</evidence>
<dbReference type="Gene3D" id="3.30.70.1350">
    <property type="entry name" value="Cation efflux protein, cytoplasmic domain"/>
    <property type="match status" value="1"/>
</dbReference>
<comment type="subcellular location">
    <subcellularLocation>
        <location evidence="1">Membrane</location>
        <topology evidence="1">Multi-pass membrane protein</topology>
    </subcellularLocation>
</comment>
<keyword evidence="5 7" id="KW-1133">Transmembrane helix</keyword>
<evidence type="ECO:0000256" key="2">
    <source>
        <dbReference type="ARBA" id="ARBA00022448"/>
    </source>
</evidence>